<organism evidence="2 3">
    <name type="scientific">Polaribacter pacificus</name>
    <dbReference type="NCBI Taxonomy" id="1775173"/>
    <lineage>
        <taxon>Bacteria</taxon>
        <taxon>Pseudomonadati</taxon>
        <taxon>Bacteroidota</taxon>
        <taxon>Flavobacteriia</taxon>
        <taxon>Flavobacteriales</taxon>
        <taxon>Flavobacteriaceae</taxon>
    </lineage>
</organism>
<keyword evidence="1" id="KW-0812">Transmembrane</keyword>
<evidence type="ECO:0000313" key="3">
    <source>
        <dbReference type="Proteomes" id="UP000633278"/>
    </source>
</evidence>
<reference evidence="2" key="1">
    <citation type="journal article" date="2014" name="Int. J. Syst. Evol. Microbiol.">
        <title>Complete genome sequence of Corynebacterium casei LMG S-19264T (=DSM 44701T), isolated from a smear-ripened cheese.</title>
        <authorList>
            <consortium name="US DOE Joint Genome Institute (JGI-PGF)"/>
            <person name="Walter F."/>
            <person name="Albersmeier A."/>
            <person name="Kalinowski J."/>
            <person name="Ruckert C."/>
        </authorList>
    </citation>
    <scope>NUCLEOTIDE SEQUENCE</scope>
    <source>
        <strain evidence="2">CGMCC 1.15763</strain>
    </source>
</reference>
<keyword evidence="1" id="KW-1133">Transmembrane helix</keyword>
<reference evidence="2" key="2">
    <citation type="submission" date="2020-09" db="EMBL/GenBank/DDBJ databases">
        <authorList>
            <person name="Sun Q."/>
            <person name="Zhou Y."/>
        </authorList>
    </citation>
    <scope>NUCLEOTIDE SEQUENCE</scope>
    <source>
        <strain evidence="2">CGMCC 1.15763</strain>
    </source>
</reference>
<dbReference type="AlphaFoldDB" id="A0A917I2L2"/>
<accession>A0A917I2L2</accession>
<feature type="transmembrane region" description="Helical" evidence="1">
    <location>
        <begin position="20"/>
        <end position="41"/>
    </location>
</feature>
<dbReference type="EMBL" id="BMJW01000003">
    <property type="protein sequence ID" value="GGH02459.1"/>
    <property type="molecule type" value="Genomic_DNA"/>
</dbReference>
<keyword evidence="1" id="KW-0472">Membrane</keyword>
<dbReference type="Proteomes" id="UP000633278">
    <property type="component" value="Unassembled WGS sequence"/>
</dbReference>
<comment type="caution">
    <text evidence="2">The sequence shown here is derived from an EMBL/GenBank/DDBJ whole genome shotgun (WGS) entry which is preliminary data.</text>
</comment>
<gene>
    <name evidence="2" type="ORF">GCM10011416_21510</name>
</gene>
<proteinExistence type="predicted"/>
<evidence type="ECO:0000313" key="2">
    <source>
        <dbReference type="EMBL" id="GGH02459.1"/>
    </source>
</evidence>
<evidence type="ECO:0000256" key="1">
    <source>
        <dbReference type="SAM" id="Phobius"/>
    </source>
</evidence>
<sequence length="130" mass="15254">MIAYFFFLRGFGFDDQPRLRIVNALFFVIGINNALRSNILLNNEDIYCNNLIFGIKTGLVTIVFALIFLIFYVNYIQPSFIEVLQNTFFFWQNNFSFPLILIVLFIQGILASILISALLMLYWKKQVFKD</sequence>
<feature type="transmembrane region" description="Helical" evidence="1">
    <location>
        <begin position="53"/>
        <end position="75"/>
    </location>
</feature>
<protein>
    <submittedName>
        <fullName evidence="2">Uncharacterized protein</fullName>
    </submittedName>
</protein>
<feature type="transmembrane region" description="Helical" evidence="1">
    <location>
        <begin position="95"/>
        <end position="123"/>
    </location>
</feature>
<keyword evidence="3" id="KW-1185">Reference proteome</keyword>
<name>A0A917I2L2_9FLAO</name>
<dbReference type="RefSeq" id="WP_340820260.1">
    <property type="nucleotide sequence ID" value="NZ_CP150664.1"/>
</dbReference>